<dbReference type="GO" id="GO:0009279">
    <property type="term" value="C:cell outer membrane"/>
    <property type="evidence" value="ECO:0007669"/>
    <property type="project" value="UniProtKB-SubCell"/>
</dbReference>
<accession>A0A4V2KSX4</accession>
<feature type="signal peptide" evidence="6">
    <location>
        <begin position="1"/>
        <end position="24"/>
    </location>
</feature>
<dbReference type="InterPro" id="IPR027385">
    <property type="entry name" value="Beta-barrel_OMP"/>
</dbReference>
<evidence type="ECO:0000256" key="4">
    <source>
        <dbReference type="ARBA" id="ARBA00023237"/>
    </source>
</evidence>
<dbReference type="Gene3D" id="2.40.160.20">
    <property type="match status" value="1"/>
</dbReference>
<dbReference type="PANTHER" id="PTHR34001">
    <property type="entry name" value="BLL7405 PROTEIN"/>
    <property type="match status" value="1"/>
</dbReference>
<evidence type="ECO:0000313" key="9">
    <source>
        <dbReference type="Proteomes" id="UP000292781"/>
    </source>
</evidence>
<keyword evidence="3" id="KW-0472">Membrane</keyword>
<comment type="caution">
    <text evidence="8">The sequence shown here is derived from an EMBL/GenBank/DDBJ whole genome shotgun (WGS) entry which is preliminary data.</text>
</comment>
<evidence type="ECO:0000256" key="6">
    <source>
        <dbReference type="SAM" id="SignalP"/>
    </source>
</evidence>
<organism evidence="8 9">
    <name type="scientific">Siculibacillus lacustris</name>
    <dbReference type="NCBI Taxonomy" id="1549641"/>
    <lineage>
        <taxon>Bacteria</taxon>
        <taxon>Pseudomonadati</taxon>
        <taxon>Pseudomonadota</taxon>
        <taxon>Alphaproteobacteria</taxon>
        <taxon>Hyphomicrobiales</taxon>
        <taxon>Ancalomicrobiaceae</taxon>
        <taxon>Siculibacillus</taxon>
    </lineage>
</organism>
<evidence type="ECO:0000256" key="2">
    <source>
        <dbReference type="ARBA" id="ARBA00022729"/>
    </source>
</evidence>
<feature type="chain" id="PRO_5020387313" evidence="6">
    <location>
        <begin position="25"/>
        <end position="227"/>
    </location>
</feature>
<dbReference type="Proteomes" id="UP000292781">
    <property type="component" value="Unassembled WGS sequence"/>
</dbReference>
<dbReference type="RefSeq" id="WP_131310925.1">
    <property type="nucleotide sequence ID" value="NZ_SJFN01000031.1"/>
</dbReference>
<gene>
    <name evidence="8" type="ORF">EYW49_17520</name>
</gene>
<dbReference type="OrthoDB" id="9815357at2"/>
<dbReference type="EMBL" id="SJFN01000031">
    <property type="protein sequence ID" value="TBW34720.1"/>
    <property type="molecule type" value="Genomic_DNA"/>
</dbReference>
<evidence type="ECO:0000256" key="1">
    <source>
        <dbReference type="ARBA" id="ARBA00004442"/>
    </source>
</evidence>
<dbReference type="Pfam" id="PF13505">
    <property type="entry name" value="OMP_b-brl"/>
    <property type="match status" value="1"/>
</dbReference>
<dbReference type="AlphaFoldDB" id="A0A4V2KSX4"/>
<comment type="subcellular location">
    <subcellularLocation>
        <location evidence="1">Cell outer membrane</location>
    </subcellularLocation>
</comment>
<dbReference type="PANTHER" id="PTHR34001:SF3">
    <property type="entry name" value="BLL7405 PROTEIN"/>
    <property type="match status" value="1"/>
</dbReference>
<evidence type="ECO:0000313" key="8">
    <source>
        <dbReference type="EMBL" id="TBW34720.1"/>
    </source>
</evidence>
<proteinExistence type="inferred from homology"/>
<name>A0A4V2KSX4_9HYPH</name>
<keyword evidence="2 6" id="KW-0732">Signal</keyword>
<keyword evidence="4" id="KW-0998">Cell outer membrane</keyword>
<sequence>MNSFFLRVAVGSLAFATATATGFAADLSRRAPVAQQPMVAQASAYNWTGLYAGVNLGGDWVLDKARVGGGNTNIDGATVFGGVQAGYNFQTGPWVLGVEGDIGYGDSSKTKSVIGGTLNSQKDWSGTARARAGYAFDNFLVYGTGGLAVANFRTKASDGFTTEKKSDVRAGWTIGGGVEYAVARNISVKGEYLYSDYGRENHNFGNVGPVRQDVSDHLVRVGLNYKF</sequence>
<dbReference type="SUPFAM" id="SSF56925">
    <property type="entry name" value="OMPA-like"/>
    <property type="match status" value="1"/>
</dbReference>
<comment type="similarity">
    <text evidence="5">Belongs to the Omp25/RopB family.</text>
</comment>
<feature type="domain" description="Outer membrane protein beta-barrel" evidence="7">
    <location>
        <begin position="39"/>
        <end position="227"/>
    </location>
</feature>
<evidence type="ECO:0000256" key="3">
    <source>
        <dbReference type="ARBA" id="ARBA00023136"/>
    </source>
</evidence>
<evidence type="ECO:0000256" key="5">
    <source>
        <dbReference type="ARBA" id="ARBA00038306"/>
    </source>
</evidence>
<keyword evidence="9" id="KW-1185">Reference proteome</keyword>
<dbReference type="InterPro" id="IPR011250">
    <property type="entry name" value="OMP/PagP_B-barrel"/>
</dbReference>
<reference evidence="8 9" key="1">
    <citation type="submission" date="2019-02" db="EMBL/GenBank/DDBJ databases">
        <title>Siculibacillus lacustris gen. nov., sp. nov., a new rosette-forming bacterium isolated from a freshwater crater lake (Lake St. Ana, Romania).</title>
        <authorList>
            <person name="Felfoldi T."/>
            <person name="Marton Z."/>
            <person name="Szabo A."/>
            <person name="Mentes A."/>
            <person name="Boka K."/>
            <person name="Marialigeti K."/>
            <person name="Mathe I."/>
            <person name="Koncz M."/>
            <person name="Schumann P."/>
            <person name="Toth E."/>
        </authorList>
    </citation>
    <scope>NUCLEOTIDE SEQUENCE [LARGE SCALE GENOMIC DNA]</scope>
    <source>
        <strain evidence="8 9">SA-279</strain>
    </source>
</reference>
<evidence type="ECO:0000259" key="7">
    <source>
        <dbReference type="Pfam" id="PF13505"/>
    </source>
</evidence>
<dbReference type="InterPro" id="IPR051692">
    <property type="entry name" value="OMP-like"/>
</dbReference>
<protein>
    <submittedName>
        <fullName evidence="8">Porin family protein</fullName>
    </submittedName>
</protein>